<organism evidence="2 3">
    <name type="scientific">Hymenobacter amundsenii</name>
    <dbReference type="NCBI Taxonomy" id="2006685"/>
    <lineage>
        <taxon>Bacteria</taxon>
        <taxon>Pseudomonadati</taxon>
        <taxon>Bacteroidota</taxon>
        <taxon>Cytophagia</taxon>
        <taxon>Cytophagales</taxon>
        <taxon>Hymenobacteraceae</taxon>
        <taxon>Hymenobacter</taxon>
    </lineage>
</organism>
<proteinExistence type="predicted"/>
<comment type="caution">
    <text evidence="2">The sequence shown here is derived from an EMBL/GenBank/DDBJ whole genome shotgun (WGS) entry which is preliminary data.</text>
</comment>
<keyword evidence="1" id="KW-0732">Signal</keyword>
<dbReference type="OrthoDB" id="5496093at2"/>
<reference evidence="2 3" key="1">
    <citation type="submission" date="2017-06" db="EMBL/GenBank/DDBJ databases">
        <title>Hymenobacter amundsenii sp. nov. isolated from regoliths in Antarctica.</title>
        <authorList>
            <person name="Sedlacek I."/>
            <person name="Kralova S."/>
            <person name="Pantucek R."/>
            <person name="Svec P."/>
            <person name="Holochova P."/>
            <person name="Stankova E."/>
            <person name="Vrbovska V."/>
            <person name="Busse H.-J."/>
        </authorList>
    </citation>
    <scope>NUCLEOTIDE SEQUENCE [LARGE SCALE GENOMIC DNA]</scope>
    <source>
        <strain evidence="2 3">CCM 8682</strain>
    </source>
</reference>
<dbReference type="RefSeq" id="WP_088464226.1">
    <property type="nucleotide sequence ID" value="NZ_NIRR01000013.1"/>
</dbReference>
<evidence type="ECO:0000313" key="2">
    <source>
        <dbReference type="EMBL" id="OWP63259.1"/>
    </source>
</evidence>
<dbReference type="Proteomes" id="UP000197277">
    <property type="component" value="Unassembled WGS sequence"/>
</dbReference>
<gene>
    <name evidence="2" type="ORF">CDA63_09535</name>
</gene>
<dbReference type="EMBL" id="NIRR01000013">
    <property type="protein sequence ID" value="OWP63259.1"/>
    <property type="molecule type" value="Genomic_DNA"/>
</dbReference>
<feature type="signal peptide" evidence="1">
    <location>
        <begin position="1"/>
        <end position="24"/>
    </location>
</feature>
<dbReference type="PROSITE" id="PS51257">
    <property type="entry name" value="PROKAR_LIPOPROTEIN"/>
    <property type="match status" value="1"/>
</dbReference>
<dbReference type="AlphaFoldDB" id="A0A2D0AFX4"/>
<evidence type="ECO:0000256" key="1">
    <source>
        <dbReference type="SAM" id="SignalP"/>
    </source>
</evidence>
<accession>A0A2D0AFX4</accession>
<evidence type="ECO:0008006" key="4">
    <source>
        <dbReference type="Google" id="ProtNLM"/>
    </source>
</evidence>
<sequence length="300" mass="34837">MFRVAPPLAALALAAGLISCSAPSEEKKAAAHVPVATDNPLLRRDGAFGQDWAMNKLWEDGKAEVAQYRAERVIYGQPRQFEYTLITVKEEFNQQFNVKTDDYQRQDLFPVMKVNQFCSIPTDTYPYHFLTSLFFRRDQPVQLHKLTSSSQEWCGNTFKAISNDDGLQYEQTYNSYWDGQGVGRRKLQLNALFEDALPYTLRALRFEQRPEFAARIYELQQTSRASAPKLYEAQIKVEDGLTTDTPEPAWRVRVVLTDQKTNTYWFAKTYPNTLLRQTTWDGRNLWLKQVRRYAYWPGAN</sequence>
<protein>
    <recommendedName>
        <fullName evidence="4">Septum formation inhibitor Maf</fullName>
    </recommendedName>
</protein>
<keyword evidence="3" id="KW-1185">Reference proteome</keyword>
<feature type="chain" id="PRO_5012722728" description="Septum formation inhibitor Maf" evidence="1">
    <location>
        <begin position="25"/>
        <end position="300"/>
    </location>
</feature>
<evidence type="ECO:0000313" key="3">
    <source>
        <dbReference type="Proteomes" id="UP000197277"/>
    </source>
</evidence>
<name>A0A2D0AFX4_9BACT</name>